<dbReference type="CDD" id="cd03801">
    <property type="entry name" value="GT4_PimA-like"/>
    <property type="match status" value="1"/>
</dbReference>
<dbReference type="KEGG" id="asc:ASAC_0683"/>
<dbReference type="GO" id="GO:0016757">
    <property type="term" value="F:glycosyltransferase activity"/>
    <property type="evidence" value="ECO:0007669"/>
    <property type="project" value="InterPro"/>
</dbReference>
<gene>
    <name evidence="3" type="ordered locus">ASAC_0683</name>
</gene>
<evidence type="ECO:0000313" key="3">
    <source>
        <dbReference type="EMBL" id="ADL19089.1"/>
    </source>
</evidence>
<dbReference type="AlphaFoldDB" id="D9Q1A1"/>
<dbReference type="Gene3D" id="3.40.50.2000">
    <property type="entry name" value="Glycogen Phosphorylase B"/>
    <property type="match status" value="2"/>
</dbReference>
<keyword evidence="4" id="KW-1185">Reference proteome</keyword>
<keyword evidence="3" id="KW-0808">Transferase</keyword>
<evidence type="ECO:0000259" key="2">
    <source>
        <dbReference type="Pfam" id="PF13439"/>
    </source>
</evidence>
<evidence type="ECO:0000259" key="1">
    <source>
        <dbReference type="Pfam" id="PF00534"/>
    </source>
</evidence>
<feature type="domain" description="Glycosyl transferase family 1" evidence="1">
    <location>
        <begin position="200"/>
        <end position="351"/>
    </location>
</feature>
<dbReference type="PANTHER" id="PTHR45947">
    <property type="entry name" value="SULFOQUINOVOSYL TRANSFERASE SQD2"/>
    <property type="match status" value="1"/>
</dbReference>
<dbReference type="Pfam" id="PF13439">
    <property type="entry name" value="Glyco_transf_4"/>
    <property type="match status" value="1"/>
</dbReference>
<dbReference type="PANTHER" id="PTHR45947:SF3">
    <property type="entry name" value="SULFOQUINOVOSYL TRANSFERASE SQD2"/>
    <property type="match status" value="1"/>
</dbReference>
<dbReference type="Pfam" id="PF00534">
    <property type="entry name" value="Glycos_transf_1"/>
    <property type="match status" value="1"/>
</dbReference>
<dbReference type="HOGENOM" id="CLU_009583_2_2_2"/>
<dbReference type="InParanoid" id="D9Q1A1"/>
<feature type="domain" description="Glycosyltransferase subfamily 4-like N-terminal" evidence="2">
    <location>
        <begin position="14"/>
        <end position="187"/>
    </location>
</feature>
<dbReference type="eggNOG" id="arCOG01403">
    <property type="taxonomic scope" value="Archaea"/>
</dbReference>
<dbReference type="InterPro" id="IPR050194">
    <property type="entry name" value="Glycosyltransferase_grp1"/>
</dbReference>
<dbReference type="FunCoup" id="D9Q1A1">
    <property type="interactions" value="53"/>
</dbReference>
<dbReference type="InterPro" id="IPR001296">
    <property type="entry name" value="Glyco_trans_1"/>
</dbReference>
<dbReference type="SUPFAM" id="SSF53756">
    <property type="entry name" value="UDP-Glycosyltransferase/glycogen phosphorylase"/>
    <property type="match status" value="1"/>
</dbReference>
<dbReference type="Proteomes" id="UP000000346">
    <property type="component" value="Chromosome"/>
</dbReference>
<dbReference type="OrthoDB" id="132546at2157"/>
<dbReference type="CAZy" id="GT4">
    <property type="family name" value="Glycosyltransferase Family 4"/>
</dbReference>
<proteinExistence type="predicted"/>
<reference evidence="3 4" key="1">
    <citation type="journal article" date="2010" name="Appl. Environ. Microbiol.">
        <title>The genome sequence of the crenarchaeon Acidilobus saccharovorans supports a new order, Acidilobales, and suggests an important ecological role in terrestrial acidic hot springs.</title>
        <authorList>
            <person name="Mardanov A.V."/>
            <person name="Svetlitchnyi V.A."/>
            <person name="Beletsky A.V."/>
            <person name="Prokofeva M.I."/>
            <person name="Bonch-Osmolovskaya E.A."/>
            <person name="Ravin N.V."/>
            <person name="Skryabin K.G."/>
        </authorList>
    </citation>
    <scope>NUCLEOTIDE SEQUENCE [LARGE SCALE GENOMIC DNA]</scope>
    <source>
        <strain evidence="4">DSM 16705 / JCM 18335 / VKM B-2471 / 345-15</strain>
    </source>
</reference>
<accession>D9Q1A1</accession>
<protein>
    <submittedName>
        <fullName evidence="3">Glycosyl transferase, group 1</fullName>
    </submittedName>
</protein>
<evidence type="ECO:0000313" key="4">
    <source>
        <dbReference type="Proteomes" id="UP000000346"/>
    </source>
</evidence>
<dbReference type="InterPro" id="IPR028098">
    <property type="entry name" value="Glyco_trans_4-like_N"/>
</dbReference>
<name>D9Q1A1_ACIS3</name>
<sequence length="373" mass="41391">MRIVQVSPFYSPVVGGVEEVVRRIAEYMASRGHEVHVVTYNRLRSDGLGSLPREEVINGVHVIRLRPRFTWSHGSYSPELPDVIRSLRPDVVHVHVWRHPHVFQVARLKGELGFTAVLHGHSPFHTLSQLGLVTWLYHRLADAFGRGALAAYDAYIALTSYESRVVQGLGLDEGKIHVIPNGIDEDRCSADLDSRSGSAVLYLGRVSKSKNLGLLAKSMEYVRGKAKEVKLVIAGPDEGLVNEVISYVRSHGVKAEYLGAVSEGEKHRLYSASDVYAFPSTFEPFGITLLEAEAHGTPPVITGQGGQVEVAPPGVVGLWARPKPRDFGEAIAELLTNESLRRKLAYQARQWSQRFTWGRLLPKYEELYGKLTA</sequence>
<dbReference type="EMBL" id="CP001742">
    <property type="protein sequence ID" value="ADL19089.1"/>
    <property type="molecule type" value="Genomic_DNA"/>
</dbReference>
<dbReference type="STRING" id="666510.ASAC_0683"/>
<organism evidence="3 4">
    <name type="scientific">Acidilobus saccharovorans (strain DSM 16705 / JCM 18335 / VKM B-2471 / 345-15)</name>
    <dbReference type="NCBI Taxonomy" id="666510"/>
    <lineage>
        <taxon>Archaea</taxon>
        <taxon>Thermoproteota</taxon>
        <taxon>Thermoprotei</taxon>
        <taxon>Acidilobales</taxon>
        <taxon>Acidilobaceae</taxon>
        <taxon>Acidilobus</taxon>
    </lineage>
</organism>